<evidence type="ECO:0008006" key="7">
    <source>
        <dbReference type="Google" id="ProtNLM"/>
    </source>
</evidence>
<gene>
    <name evidence="5" type="ORF">Asi02nite_14010</name>
</gene>
<dbReference type="PANTHER" id="PTHR33744">
    <property type="entry name" value="CARBOHYDRATE DIACID REGULATOR"/>
    <property type="match status" value="1"/>
</dbReference>
<evidence type="ECO:0000259" key="3">
    <source>
        <dbReference type="Pfam" id="PF14361"/>
    </source>
</evidence>
<feature type="domain" description="CdaR GGDEF-like" evidence="4">
    <location>
        <begin position="169"/>
        <end position="272"/>
    </location>
</feature>
<dbReference type="EMBL" id="BONE01000008">
    <property type="protein sequence ID" value="GIF71883.1"/>
    <property type="molecule type" value="Genomic_DNA"/>
</dbReference>
<dbReference type="InterPro" id="IPR042070">
    <property type="entry name" value="PucR_C-HTH_sf"/>
</dbReference>
<sequence length="377" mass="40165">MDESSWDFAEAVCREAERDVDAIAARVVAHIRRELPEYSVVPEPEQVEMVTGEFRGLLAGLAGRRPPAASEAAHGRLLGRRRAEQGIPVETALGAYHVGYQLIWDELLSRAAAHGAGQERRLLPVIDLMWGWLRAITGAVADGYATAAADREEVRAELARALVTGLVAGSDPEAARSAARGLGFDPDGTFQAFRGRARDWPAERLRDLRRALTRGTSCVVTVGPTVIVLAQGIPAATVLAALETRGITGSGLSREGLAGAADSLADADRALALAESRGTSVRFEADWLLATLLPQAHRLRPLIDPGPAAPQPHLGEAVAAYAAHALSIAASADALHVHPNTVKYRLSRWREITGWDPHTVDGLVRSLLSLAAAGRHP</sequence>
<dbReference type="Pfam" id="PF17853">
    <property type="entry name" value="GGDEF_2"/>
    <property type="match status" value="1"/>
</dbReference>
<feature type="domain" description="PucR C-terminal helix-turn-helix" evidence="2">
    <location>
        <begin position="316"/>
        <end position="371"/>
    </location>
</feature>
<accession>A0ABQ4CKQ9</accession>
<dbReference type="InterPro" id="IPR051448">
    <property type="entry name" value="CdaR-like_regulators"/>
</dbReference>
<feature type="domain" description="RsbT co-antagonist protein RsbRD N-terminal" evidence="3">
    <location>
        <begin position="21"/>
        <end position="157"/>
    </location>
</feature>
<proteinExistence type="inferred from homology"/>
<comment type="caution">
    <text evidence="5">The sequence shown here is derived from an EMBL/GenBank/DDBJ whole genome shotgun (WGS) entry which is preliminary data.</text>
</comment>
<evidence type="ECO:0000259" key="2">
    <source>
        <dbReference type="Pfam" id="PF13556"/>
    </source>
</evidence>
<dbReference type="InterPro" id="IPR025736">
    <property type="entry name" value="PucR_C-HTH_dom"/>
</dbReference>
<protein>
    <recommendedName>
        <fullName evidence="7">PucR family transcriptional regulator</fullName>
    </recommendedName>
</protein>
<dbReference type="Pfam" id="PF13556">
    <property type="entry name" value="HTH_30"/>
    <property type="match status" value="1"/>
</dbReference>
<dbReference type="InterPro" id="IPR025751">
    <property type="entry name" value="RsbRD_N_dom"/>
</dbReference>
<dbReference type="PANTHER" id="PTHR33744:SF7">
    <property type="entry name" value="PUCR FAMILY TRANSCRIPTIONAL REGULATOR"/>
    <property type="match status" value="1"/>
</dbReference>
<evidence type="ECO:0000256" key="1">
    <source>
        <dbReference type="ARBA" id="ARBA00006754"/>
    </source>
</evidence>
<organism evidence="5 6">
    <name type="scientific">Asanoa siamensis</name>
    <dbReference type="NCBI Taxonomy" id="926357"/>
    <lineage>
        <taxon>Bacteria</taxon>
        <taxon>Bacillati</taxon>
        <taxon>Actinomycetota</taxon>
        <taxon>Actinomycetes</taxon>
        <taxon>Micromonosporales</taxon>
        <taxon>Micromonosporaceae</taxon>
        <taxon>Asanoa</taxon>
    </lineage>
</organism>
<name>A0ABQ4CKQ9_9ACTN</name>
<dbReference type="Proteomes" id="UP000604117">
    <property type="component" value="Unassembled WGS sequence"/>
</dbReference>
<reference evidence="5 6" key="1">
    <citation type="submission" date="2021-01" db="EMBL/GenBank/DDBJ databases">
        <title>Whole genome shotgun sequence of Asanoa siamensis NBRC 107932.</title>
        <authorList>
            <person name="Komaki H."/>
            <person name="Tamura T."/>
        </authorList>
    </citation>
    <scope>NUCLEOTIDE SEQUENCE [LARGE SCALE GENOMIC DNA]</scope>
    <source>
        <strain evidence="5 6">NBRC 107932</strain>
    </source>
</reference>
<keyword evidence="6" id="KW-1185">Reference proteome</keyword>
<evidence type="ECO:0000313" key="6">
    <source>
        <dbReference type="Proteomes" id="UP000604117"/>
    </source>
</evidence>
<dbReference type="RefSeq" id="WP_203711350.1">
    <property type="nucleotide sequence ID" value="NZ_BONE01000008.1"/>
</dbReference>
<comment type="similarity">
    <text evidence="1">Belongs to the CdaR family.</text>
</comment>
<evidence type="ECO:0000313" key="5">
    <source>
        <dbReference type="EMBL" id="GIF71883.1"/>
    </source>
</evidence>
<evidence type="ECO:0000259" key="4">
    <source>
        <dbReference type="Pfam" id="PF17853"/>
    </source>
</evidence>
<dbReference type="InterPro" id="IPR041522">
    <property type="entry name" value="CdaR_GGDEF"/>
</dbReference>
<dbReference type="Gene3D" id="1.10.10.2840">
    <property type="entry name" value="PucR C-terminal helix-turn-helix domain"/>
    <property type="match status" value="1"/>
</dbReference>
<dbReference type="Pfam" id="PF14361">
    <property type="entry name" value="RsbRD_N"/>
    <property type="match status" value="1"/>
</dbReference>